<dbReference type="eggNOG" id="COG5265">
    <property type="taxonomic scope" value="Bacteria"/>
</dbReference>
<dbReference type="RefSeq" id="WP_081754188.1">
    <property type="nucleotide sequence ID" value="NZ_ARZY01000006.1"/>
</dbReference>
<comment type="caution">
    <text evidence="1">The sequence shown here is derived from an EMBL/GenBank/DDBJ whole genome shotgun (WGS) entry which is preliminary data.</text>
</comment>
<dbReference type="STRING" id="1328313.DS2_04680"/>
<dbReference type="SUPFAM" id="SSF53795">
    <property type="entry name" value="PEP carboxykinase-like"/>
    <property type="match status" value="1"/>
</dbReference>
<proteinExistence type="predicted"/>
<accession>W7QTD9</accession>
<evidence type="ECO:0000313" key="2">
    <source>
        <dbReference type="Proteomes" id="UP000019276"/>
    </source>
</evidence>
<reference evidence="1 2" key="1">
    <citation type="journal article" date="2014" name="Genome Announc.">
        <title>Draft Genome Sequence of the Agar-Degrading Bacterium Catenovulum sp. Strain DS-2, Isolated from Intestines of Haliotis diversicolor.</title>
        <authorList>
            <person name="Shan D."/>
            <person name="Li X."/>
            <person name="Gu Z."/>
            <person name="Wei G."/>
            <person name="Gao Z."/>
            <person name="Shao Z."/>
        </authorList>
    </citation>
    <scope>NUCLEOTIDE SEQUENCE [LARGE SCALE GENOMIC DNA]</scope>
    <source>
        <strain evidence="1 2">DS-2</strain>
    </source>
</reference>
<dbReference type="NCBIfam" id="TIGR04352">
    <property type="entry name" value="HprK_rel_A"/>
    <property type="match status" value="1"/>
</dbReference>
<keyword evidence="1" id="KW-0808">Transferase</keyword>
<dbReference type="GO" id="GO:0016301">
    <property type="term" value="F:kinase activity"/>
    <property type="evidence" value="ECO:0007669"/>
    <property type="project" value="UniProtKB-KW"/>
</dbReference>
<dbReference type="InterPro" id="IPR027600">
    <property type="entry name" value="HprK-rel_A"/>
</dbReference>
<sequence length="285" mass="32221">MKSLIDFGAVKIYIDCSVKLAERNINHLYPSYVLEDNTVPPDYFVSLKYGGGIRRFVRKQVLFEQDSKSHFKPVPENHAYASFEWGLNYVVSNYAQEFLTIHSGVVANNDKAVIFPAPPGSGKSTLTTYLMGLPGWRLLSDEMALMLPETSYIQPLIKPVCLKNNSIDIAKKWFPDGKFSSIASATAKGDVAHLSPPASSWQQRDRVAKAKAIIFPKYTPNKKMEIYKLDKNQGFMQLAENVINLSLQGERGFNTLTHLIENTEQFEILYSDVNEVKDFIEQDLL</sequence>
<evidence type="ECO:0000313" key="1">
    <source>
        <dbReference type="EMBL" id="EWH11123.1"/>
    </source>
</evidence>
<keyword evidence="1" id="KW-0418">Kinase</keyword>
<dbReference type="AlphaFoldDB" id="W7QTD9"/>
<organism evidence="1 2">
    <name type="scientific">Catenovulum agarivorans DS-2</name>
    <dbReference type="NCBI Taxonomy" id="1328313"/>
    <lineage>
        <taxon>Bacteria</taxon>
        <taxon>Pseudomonadati</taxon>
        <taxon>Pseudomonadota</taxon>
        <taxon>Gammaproteobacteria</taxon>
        <taxon>Alteromonadales</taxon>
        <taxon>Alteromonadaceae</taxon>
        <taxon>Catenovulum</taxon>
    </lineage>
</organism>
<keyword evidence="2" id="KW-1185">Reference proteome</keyword>
<dbReference type="InterPro" id="IPR027417">
    <property type="entry name" value="P-loop_NTPase"/>
</dbReference>
<gene>
    <name evidence="1" type="ORF">DS2_04680</name>
</gene>
<protein>
    <submittedName>
        <fullName evidence="1">HPr kinase</fullName>
    </submittedName>
</protein>
<dbReference type="OrthoDB" id="4544211at2"/>
<name>W7QTD9_9ALTE</name>
<dbReference type="Gene3D" id="3.40.50.300">
    <property type="entry name" value="P-loop containing nucleotide triphosphate hydrolases"/>
    <property type="match status" value="1"/>
</dbReference>
<dbReference type="EMBL" id="ARZY01000006">
    <property type="protein sequence ID" value="EWH11123.1"/>
    <property type="molecule type" value="Genomic_DNA"/>
</dbReference>
<dbReference type="Proteomes" id="UP000019276">
    <property type="component" value="Unassembled WGS sequence"/>
</dbReference>